<dbReference type="Proteomes" id="UP000821837">
    <property type="component" value="Chromosome 11"/>
</dbReference>
<accession>A0A9D4T359</accession>
<keyword evidence="2" id="KW-1185">Reference proteome</keyword>
<dbReference type="AlphaFoldDB" id="A0A9D4T359"/>
<gene>
    <name evidence="1" type="ORF">HPB52_002531</name>
</gene>
<reference evidence="1" key="1">
    <citation type="journal article" date="2020" name="Cell">
        <title>Large-Scale Comparative Analyses of Tick Genomes Elucidate Their Genetic Diversity and Vector Capacities.</title>
        <authorList>
            <consortium name="Tick Genome and Microbiome Consortium (TIGMIC)"/>
            <person name="Jia N."/>
            <person name="Wang J."/>
            <person name="Shi W."/>
            <person name="Du L."/>
            <person name="Sun Y."/>
            <person name="Zhan W."/>
            <person name="Jiang J.F."/>
            <person name="Wang Q."/>
            <person name="Zhang B."/>
            <person name="Ji P."/>
            <person name="Bell-Sakyi L."/>
            <person name="Cui X.M."/>
            <person name="Yuan T.T."/>
            <person name="Jiang B.G."/>
            <person name="Yang W.F."/>
            <person name="Lam T.T."/>
            <person name="Chang Q.C."/>
            <person name="Ding S.J."/>
            <person name="Wang X.J."/>
            <person name="Zhu J.G."/>
            <person name="Ruan X.D."/>
            <person name="Zhao L."/>
            <person name="Wei J.T."/>
            <person name="Ye R.Z."/>
            <person name="Que T.C."/>
            <person name="Du C.H."/>
            <person name="Zhou Y.H."/>
            <person name="Cheng J.X."/>
            <person name="Dai P.F."/>
            <person name="Guo W.B."/>
            <person name="Han X.H."/>
            <person name="Huang E.J."/>
            <person name="Li L.F."/>
            <person name="Wei W."/>
            <person name="Gao Y.C."/>
            <person name="Liu J.Z."/>
            <person name="Shao H.Z."/>
            <person name="Wang X."/>
            <person name="Wang C.C."/>
            <person name="Yang T.C."/>
            <person name="Huo Q.B."/>
            <person name="Li W."/>
            <person name="Chen H.Y."/>
            <person name="Chen S.E."/>
            <person name="Zhou L.G."/>
            <person name="Ni X.B."/>
            <person name="Tian J.H."/>
            <person name="Sheng Y."/>
            <person name="Liu T."/>
            <person name="Pan Y.S."/>
            <person name="Xia L.Y."/>
            <person name="Li J."/>
            <person name="Zhao F."/>
            <person name="Cao W.C."/>
        </authorList>
    </citation>
    <scope>NUCLEOTIDE SEQUENCE</scope>
    <source>
        <strain evidence="1">Rsan-2018</strain>
    </source>
</reference>
<protein>
    <submittedName>
        <fullName evidence="1">Uncharacterized protein</fullName>
    </submittedName>
</protein>
<proteinExistence type="predicted"/>
<evidence type="ECO:0000313" key="1">
    <source>
        <dbReference type="EMBL" id="KAH7971762.1"/>
    </source>
</evidence>
<comment type="caution">
    <text evidence="1">The sequence shown here is derived from an EMBL/GenBank/DDBJ whole genome shotgun (WGS) entry which is preliminary data.</text>
</comment>
<dbReference type="EMBL" id="JABSTV010001247">
    <property type="protein sequence ID" value="KAH7971762.1"/>
    <property type="molecule type" value="Genomic_DNA"/>
</dbReference>
<name>A0A9D4T359_RHISA</name>
<sequence>MNETAQQDTKVNWLEMPSVSQKRSDAEETLTPVRCEPGLGYTDLAEVVADFCKGTFEITHLYDDNECSVAAAFLRMLHASQCVANVVDLSGGRWNKLTGNQTFEWTRDAQRKFKILLANVSHENVDRLLQPLSPLKAQIGALCHLTLPENSTREKFVEPLVPFRSLNCCRALNIAFSRPDVPRSLIVRISPFCDTQRQP</sequence>
<dbReference type="VEuPathDB" id="VectorBase:RSAN_035197"/>
<organism evidence="1 2">
    <name type="scientific">Rhipicephalus sanguineus</name>
    <name type="common">Brown dog tick</name>
    <name type="synonym">Ixodes sanguineus</name>
    <dbReference type="NCBI Taxonomy" id="34632"/>
    <lineage>
        <taxon>Eukaryota</taxon>
        <taxon>Metazoa</taxon>
        <taxon>Ecdysozoa</taxon>
        <taxon>Arthropoda</taxon>
        <taxon>Chelicerata</taxon>
        <taxon>Arachnida</taxon>
        <taxon>Acari</taxon>
        <taxon>Parasitiformes</taxon>
        <taxon>Ixodida</taxon>
        <taxon>Ixodoidea</taxon>
        <taxon>Ixodidae</taxon>
        <taxon>Rhipicephalinae</taxon>
        <taxon>Rhipicephalus</taxon>
        <taxon>Rhipicephalus</taxon>
    </lineage>
</organism>
<reference evidence="1" key="2">
    <citation type="submission" date="2021-09" db="EMBL/GenBank/DDBJ databases">
        <authorList>
            <person name="Jia N."/>
            <person name="Wang J."/>
            <person name="Shi W."/>
            <person name="Du L."/>
            <person name="Sun Y."/>
            <person name="Zhan W."/>
            <person name="Jiang J."/>
            <person name="Wang Q."/>
            <person name="Zhang B."/>
            <person name="Ji P."/>
            <person name="Sakyi L.B."/>
            <person name="Cui X."/>
            <person name="Yuan T."/>
            <person name="Jiang B."/>
            <person name="Yang W."/>
            <person name="Lam T.T.-Y."/>
            <person name="Chang Q."/>
            <person name="Ding S."/>
            <person name="Wang X."/>
            <person name="Zhu J."/>
            <person name="Ruan X."/>
            <person name="Zhao L."/>
            <person name="Wei J."/>
            <person name="Que T."/>
            <person name="Du C."/>
            <person name="Cheng J."/>
            <person name="Dai P."/>
            <person name="Han X."/>
            <person name="Huang E."/>
            <person name="Gao Y."/>
            <person name="Liu J."/>
            <person name="Shao H."/>
            <person name="Ye R."/>
            <person name="Li L."/>
            <person name="Wei W."/>
            <person name="Wang X."/>
            <person name="Wang C."/>
            <person name="Huo Q."/>
            <person name="Li W."/>
            <person name="Guo W."/>
            <person name="Chen H."/>
            <person name="Chen S."/>
            <person name="Zhou L."/>
            <person name="Zhou L."/>
            <person name="Ni X."/>
            <person name="Tian J."/>
            <person name="Zhou Y."/>
            <person name="Sheng Y."/>
            <person name="Liu T."/>
            <person name="Pan Y."/>
            <person name="Xia L."/>
            <person name="Li J."/>
            <person name="Zhao F."/>
            <person name="Cao W."/>
        </authorList>
    </citation>
    <scope>NUCLEOTIDE SEQUENCE</scope>
    <source>
        <strain evidence="1">Rsan-2018</strain>
        <tissue evidence="1">Larvae</tissue>
    </source>
</reference>
<evidence type="ECO:0000313" key="2">
    <source>
        <dbReference type="Proteomes" id="UP000821837"/>
    </source>
</evidence>